<evidence type="ECO:0000256" key="1">
    <source>
        <dbReference type="ARBA" id="ARBA00004651"/>
    </source>
</evidence>
<dbReference type="OrthoDB" id="9789704at2"/>
<dbReference type="Pfam" id="PF00474">
    <property type="entry name" value="SSF"/>
    <property type="match status" value="1"/>
</dbReference>
<comment type="similarity">
    <text evidence="2 13">Belongs to the sodium:solute symporter (SSF) (TC 2.A.21) family.</text>
</comment>
<dbReference type="PROSITE" id="PS50283">
    <property type="entry name" value="NA_SOLUT_SYMP_3"/>
    <property type="match status" value="1"/>
</dbReference>
<dbReference type="InterPro" id="IPR038377">
    <property type="entry name" value="Na/Glc_symporter_sf"/>
</dbReference>
<dbReference type="STRING" id="44576.SAMN05421881_102011"/>
<keyword evidence="3 14" id="KW-0813">Transport</keyword>
<dbReference type="InterPro" id="IPR050277">
    <property type="entry name" value="Sodium:Solute_Symporter"/>
</dbReference>
<comment type="subcellular location">
    <subcellularLocation>
        <location evidence="14">Cell inner membrane</location>
        <topology evidence="14">Multi-pass membrane protein</topology>
    </subcellularLocation>
    <subcellularLocation>
        <location evidence="1">Cell membrane</location>
        <topology evidence="1">Multi-pass membrane protein</topology>
    </subcellularLocation>
</comment>
<feature type="transmembrane region" description="Helical" evidence="14">
    <location>
        <begin position="418"/>
        <end position="436"/>
    </location>
</feature>
<feature type="transmembrane region" description="Helical" evidence="14">
    <location>
        <begin position="187"/>
        <end position="207"/>
    </location>
</feature>
<feature type="transmembrane region" description="Helical" evidence="14">
    <location>
        <begin position="274"/>
        <end position="297"/>
    </location>
</feature>
<evidence type="ECO:0000256" key="13">
    <source>
        <dbReference type="RuleBase" id="RU362091"/>
    </source>
</evidence>
<dbReference type="InterPro" id="IPR011851">
    <property type="entry name" value="Na/Pro_symporter"/>
</dbReference>
<evidence type="ECO:0000313" key="15">
    <source>
        <dbReference type="EMBL" id="SDY14996.1"/>
    </source>
</evidence>
<keyword evidence="6 14" id="KW-0769">Symport</keyword>
<evidence type="ECO:0000256" key="7">
    <source>
        <dbReference type="ARBA" id="ARBA00022989"/>
    </source>
</evidence>
<evidence type="ECO:0000256" key="8">
    <source>
        <dbReference type="ARBA" id="ARBA00023053"/>
    </source>
</evidence>
<name>A0A1H3HHF9_9PROT</name>
<dbReference type="Proteomes" id="UP000198640">
    <property type="component" value="Unassembled WGS sequence"/>
</dbReference>
<evidence type="ECO:0000313" key="16">
    <source>
        <dbReference type="Proteomes" id="UP000198640"/>
    </source>
</evidence>
<dbReference type="GO" id="GO:0031402">
    <property type="term" value="F:sodium ion binding"/>
    <property type="evidence" value="ECO:0007669"/>
    <property type="project" value="UniProtKB-UniRule"/>
</dbReference>
<keyword evidence="14" id="KW-0029">Amino-acid transport</keyword>
<dbReference type="AlphaFoldDB" id="A0A1H3HHF9"/>
<organism evidence="15 16">
    <name type="scientific">Nitrosomonas halophila</name>
    <dbReference type="NCBI Taxonomy" id="44576"/>
    <lineage>
        <taxon>Bacteria</taxon>
        <taxon>Pseudomonadati</taxon>
        <taxon>Pseudomonadota</taxon>
        <taxon>Betaproteobacteria</taxon>
        <taxon>Nitrosomonadales</taxon>
        <taxon>Nitrosomonadaceae</taxon>
        <taxon>Nitrosomonas</taxon>
    </lineage>
</organism>
<keyword evidence="11 14" id="KW-0739">Sodium transport</keyword>
<evidence type="ECO:0000256" key="4">
    <source>
        <dbReference type="ARBA" id="ARBA00022475"/>
    </source>
</evidence>
<comment type="function">
    <text evidence="14">Catalyzes the sodium-dependent uptake of extracellular L-proline.</text>
</comment>
<feature type="transmembrane region" description="Helical" evidence="14">
    <location>
        <begin position="123"/>
        <end position="141"/>
    </location>
</feature>
<accession>A0A1H3HHF9</accession>
<feature type="transmembrane region" description="Helical" evidence="14">
    <location>
        <begin position="55"/>
        <end position="81"/>
    </location>
</feature>
<evidence type="ECO:0000256" key="14">
    <source>
        <dbReference type="RuleBase" id="RU366012"/>
    </source>
</evidence>
<dbReference type="PANTHER" id="PTHR48086">
    <property type="entry name" value="SODIUM/PROLINE SYMPORTER-RELATED"/>
    <property type="match status" value="1"/>
</dbReference>
<keyword evidence="14" id="KW-0997">Cell inner membrane</keyword>
<keyword evidence="10 14" id="KW-0472">Membrane</keyword>
<feature type="transmembrane region" description="Helical" evidence="14">
    <location>
        <begin position="153"/>
        <end position="175"/>
    </location>
</feature>
<dbReference type="GO" id="GO:0015824">
    <property type="term" value="P:proline transport"/>
    <property type="evidence" value="ECO:0007669"/>
    <property type="project" value="UniProtKB-UniRule"/>
</dbReference>
<feature type="transmembrane region" description="Helical" evidence="14">
    <location>
        <begin position="387"/>
        <end position="409"/>
    </location>
</feature>
<dbReference type="CDD" id="cd11475">
    <property type="entry name" value="SLC5sbd_PutP"/>
    <property type="match status" value="1"/>
</dbReference>
<keyword evidence="16" id="KW-1185">Reference proteome</keyword>
<dbReference type="EMBL" id="FNOY01000020">
    <property type="protein sequence ID" value="SDY14996.1"/>
    <property type="molecule type" value="Genomic_DNA"/>
</dbReference>
<keyword evidence="4" id="KW-1003">Cell membrane</keyword>
<gene>
    <name evidence="15" type="ORF">SAMN05421881_102011</name>
</gene>
<evidence type="ECO:0000256" key="2">
    <source>
        <dbReference type="ARBA" id="ARBA00006434"/>
    </source>
</evidence>
<evidence type="ECO:0000256" key="9">
    <source>
        <dbReference type="ARBA" id="ARBA00023065"/>
    </source>
</evidence>
<reference evidence="15 16" key="1">
    <citation type="submission" date="2016-10" db="EMBL/GenBank/DDBJ databases">
        <authorList>
            <person name="de Groot N.N."/>
        </authorList>
    </citation>
    <scope>NUCLEOTIDE SEQUENCE [LARGE SCALE GENOMIC DNA]</scope>
    <source>
        <strain evidence="15 16">Nm1</strain>
    </source>
</reference>
<dbReference type="InterPro" id="IPR001734">
    <property type="entry name" value="Na/solute_symporter"/>
</dbReference>
<feature type="transmembrane region" description="Helical" evidence="14">
    <location>
        <begin position="317"/>
        <end position="343"/>
    </location>
</feature>
<proteinExistence type="inferred from homology"/>
<feature type="transmembrane region" description="Helical" evidence="14">
    <location>
        <begin position="364"/>
        <end position="381"/>
    </location>
</feature>
<evidence type="ECO:0000256" key="6">
    <source>
        <dbReference type="ARBA" id="ARBA00022847"/>
    </source>
</evidence>
<keyword evidence="8 14" id="KW-0915">Sodium</keyword>
<dbReference type="GO" id="GO:0005298">
    <property type="term" value="F:proline:sodium symporter activity"/>
    <property type="evidence" value="ECO:0007669"/>
    <property type="project" value="UniProtKB-UniRule"/>
</dbReference>
<comment type="caution">
    <text evidence="14">Lacks conserved residue(s) required for the propagation of feature annotation.</text>
</comment>
<evidence type="ECO:0000256" key="11">
    <source>
        <dbReference type="ARBA" id="ARBA00023201"/>
    </source>
</evidence>
<keyword evidence="5 14" id="KW-0812">Transmembrane</keyword>
<comment type="catalytic activity">
    <reaction evidence="12">
        <text>L-proline(in) + Na(+)(in) = L-proline(out) + Na(+)(out)</text>
        <dbReference type="Rhea" id="RHEA:28967"/>
        <dbReference type="ChEBI" id="CHEBI:29101"/>
        <dbReference type="ChEBI" id="CHEBI:60039"/>
    </reaction>
</comment>
<dbReference type="GO" id="GO:0005886">
    <property type="term" value="C:plasma membrane"/>
    <property type="evidence" value="ECO:0007669"/>
    <property type="project" value="UniProtKB-SubCell"/>
</dbReference>
<protein>
    <recommendedName>
        <fullName evidence="14">Sodium/proline symporter</fullName>
    </recommendedName>
    <alternativeName>
        <fullName evidence="14">Proline permease</fullName>
    </alternativeName>
</protein>
<evidence type="ECO:0000256" key="5">
    <source>
        <dbReference type="ARBA" id="ARBA00022692"/>
    </source>
</evidence>
<dbReference type="PANTHER" id="PTHR48086:SF3">
    <property type="entry name" value="SODIUM_PROLINE SYMPORTER"/>
    <property type="match status" value="1"/>
</dbReference>
<evidence type="ECO:0000256" key="12">
    <source>
        <dbReference type="ARBA" id="ARBA00033708"/>
    </source>
</evidence>
<sequence>MSMASFIIFLAGFLLVGLASVFKSRGTKSDYYIASRSVSPALTGLSAVATNNSGYMFIGVIGFTYLTGLAAIWLMLGWILGDFLASLFIHRQLRISTEHTREITFAGVLSRWQGGDLIYVRKFAAVITVLFLGAYAAAQLAAGGKALHVLFGWAHQSGAILVAVIVAGYCLAGGIRASIWTDAAQSLVMVCAMGLLFIVGVDGLGGIDATWQQLAQIPHYLNWFPDNLLMPGLGGVMLFVVGWMFAGFSVIGQPHIMIRFMALDNANHMRQARVYYYSFFTIFYALATGVGMLSRLYLPELQGMDPELALPTIAMQLLPPVLVGLILAGIFAATMSTADALVLACSSALTHDLAPRRLEKTWEIKSMTLVVTALALLIALAETQSVFNLVILSWSTLAAAFGPLLFILVRRHPVDERLALVMMALGMGTAWLWRYFDLHEDIYEGMPGMLAGLASYYLLRQVLVPRGRRPA</sequence>
<keyword evidence="9 14" id="KW-0406">Ion transport</keyword>
<dbReference type="Gene3D" id="1.20.1730.10">
    <property type="entry name" value="Sodium/glucose cotransporter"/>
    <property type="match status" value="1"/>
</dbReference>
<feature type="transmembrane region" description="Helical" evidence="14">
    <location>
        <begin position="442"/>
        <end position="459"/>
    </location>
</feature>
<keyword evidence="7 14" id="KW-1133">Transmembrane helix</keyword>
<feature type="transmembrane region" description="Helical" evidence="14">
    <location>
        <begin position="227"/>
        <end position="253"/>
    </location>
</feature>
<evidence type="ECO:0000256" key="10">
    <source>
        <dbReference type="ARBA" id="ARBA00023136"/>
    </source>
</evidence>
<evidence type="ECO:0000256" key="3">
    <source>
        <dbReference type="ARBA" id="ARBA00022448"/>
    </source>
</evidence>